<gene>
    <name evidence="2" type="ORF">ACFQGH_14415</name>
</gene>
<dbReference type="Pfam" id="PF26490">
    <property type="entry name" value="DUF8159"/>
    <property type="match status" value="1"/>
</dbReference>
<dbReference type="Proteomes" id="UP001596312">
    <property type="component" value="Unassembled WGS sequence"/>
</dbReference>
<dbReference type="EMBL" id="JBHSXQ010000004">
    <property type="protein sequence ID" value="MFC6906386.1"/>
    <property type="molecule type" value="Genomic_DNA"/>
</dbReference>
<feature type="domain" description="DUF8159" evidence="1">
    <location>
        <begin position="6"/>
        <end position="119"/>
    </location>
</feature>
<proteinExistence type="predicted"/>
<evidence type="ECO:0000313" key="3">
    <source>
        <dbReference type="Proteomes" id="UP001596312"/>
    </source>
</evidence>
<name>A0ABD5V6A1_9EURY</name>
<keyword evidence="3" id="KW-1185">Reference proteome</keyword>
<organism evidence="2 3">
    <name type="scientific">Halalkalicoccus tibetensis</name>
    <dbReference type="NCBI Taxonomy" id="175632"/>
    <lineage>
        <taxon>Archaea</taxon>
        <taxon>Methanobacteriati</taxon>
        <taxon>Methanobacteriota</taxon>
        <taxon>Stenosarchaea group</taxon>
        <taxon>Halobacteria</taxon>
        <taxon>Halobacteriales</taxon>
        <taxon>Halococcaceae</taxon>
        <taxon>Halalkalicoccus</taxon>
    </lineage>
</organism>
<evidence type="ECO:0000313" key="2">
    <source>
        <dbReference type="EMBL" id="MFC6906386.1"/>
    </source>
</evidence>
<protein>
    <recommendedName>
        <fullName evidence="1">DUF8159 domain-containing protein</fullName>
    </recommendedName>
</protein>
<dbReference type="RefSeq" id="WP_340604950.1">
    <property type="nucleotide sequence ID" value="NZ_JBBMXV010000004.1"/>
</dbReference>
<evidence type="ECO:0000259" key="1">
    <source>
        <dbReference type="Pfam" id="PF26490"/>
    </source>
</evidence>
<dbReference type="InterPro" id="IPR058473">
    <property type="entry name" value="DUF8159"/>
</dbReference>
<reference evidence="2 3" key="1">
    <citation type="journal article" date="2019" name="Int. J. Syst. Evol. Microbiol.">
        <title>The Global Catalogue of Microorganisms (GCM) 10K type strain sequencing project: providing services to taxonomists for standard genome sequencing and annotation.</title>
        <authorList>
            <consortium name="The Broad Institute Genomics Platform"/>
            <consortium name="The Broad Institute Genome Sequencing Center for Infectious Disease"/>
            <person name="Wu L."/>
            <person name="Ma J."/>
        </authorList>
    </citation>
    <scope>NUCLEOTIDE SEQUENCE [LARGE SCALE GENOMIC DNA]</scope>
    <source>
        <strain evidence="2 3">CGMCC 1.3240</strain>
    </source>
</reference>
<sequence length="121" mass="13709">MPLETDDEILEQVSSRLMSQGVYVEEADREEDRLALEYETLAPGAGVPHQQIGKVINVFRDVIDQGWEPTTIEATVSDVDEGHRRGSWRMDEEWLQALEDGELSEVEFSGRVLDTLEESTT</sequence>
<accession>A0ABD5V6A1</accession>
<dbReference type="AlphaFoldDB" id="A0ABD5V6A1"/>
<comment type="caution">
    <text evidence="2">The sequence shown here is derived from an EMBL/GenBank/DDBJ whole genome shotgun (WGS) entry which is preliminary data.</text>
</comment>